<dbReference type="InterPro" id="IPR050890">
    <property type="entry name" value="PTS_EIIA_component"/>
</dbReference>
<gene>
    <name evidence="8" type="primary">ptbA</name>
    <name evidence="8" type="ORF">KL86CLO1_12169</name>
</gene>
<dbReference type="PROSITE" id="PS51093">
    <property type="entry name" value="PTS_EIIA_TYPE_1"/>
    <property type="match status" value="1"/>
</dbReference>
<accession>A0A212K445</accession>
<keyword evidence="2" id="KW-0813">Transport</keyword>
<dbReference type="EMBL" id="FLUN01000001">
    <property type="protein sequence ID" value="SBW06489.1"/>
    <property type="molecule type" value="Genomic_DNA"/>
</dbReference>
<dbReference type="GO" id="GO:0009401">
    <property type="term" value="P:phosphoenolpyruvate-dependent sugar phosphotransferase system"/>
    <property type="evidence" value="ECO:0007669"/>
    <property type="project" value="UniProtKB-KW"/>
</dbReference>
<keyword evidence="4" id="KW-0808">Transferase</keyword>
<keyword evidence="3" id="KW-0762">Sugar transport</keyword>
<keyword evidence="5" id="KW-0598">Phosphotransferase system</keyword>
<dbReference type="FunFam" id="2.70.70.10:FF:000001">
    <property type="entry name" value="PTS system glucose-specific IIA component"/>
    <property type="match status" value="1"/>
</dbReference>
<sequence length="169" mass="18262">MKENTFFSRLFGKKETAGEVIVSPITGEVLPIEEVQDATFAQKLLGDGLAVLPTEGKLYAPAAGTVQGLQKKTGHALCITTPSGVELLLHIGRDTVRMEGRGFTVHCEEGQNVAQGDLLIEFDIEAIKAEGYDTASPIIVLNTDDYDFESRAAKGPITHGEVLYTLKKK</sequence>
<proteinExistence type="predicted"/>
<evidence type="ECO:0000256" key="6">
    <source>
        <dbReference type="ARBA" id="ARBA00022777"/>
    </source>
</evidence>
<dbReference type="PANTHER" id="PTHR45008">
    <property type="entry name" value="PTS SYSTEM GLUCOSE-SPECIFIC EIIA COMPONENT"/>
    <property type="match status" value="1"/>
</dbReference>
<dbReference type="Gene3D" id="2.70.70.10">
    <property type="entry name" value="Glucose Permease (Domain IIA)"/>
    <property type="match status" value="1"/>
</dbReference>
<dbReference type="NCBIfam" id="TIGR00830">
    <property type="entry name" value="PTBA"/>
    <property type="match status" value="1"/>
</dbReference>
<comment type="subcellular location">
    <subcellularLocation>
        <location evidence="1">Cytoplasm</location>
    </subcellularLocation>
</comment>
<dbReference type="InterPro" id="IPR001127">
    <property type="entry name" value="PTS_EIIA_1_perm"/>
</dbReference>
<dbReference type="AlphaFoldDB" id="A0A212K445"/>
<feature type="domain" description="PTS EIIA type-1" evidence="7">
    <location>
        <begin position="37"/>
        <end position="142"/>
    </location>
</feature>
<dbReference type="GO" id="GO:0016301">
    <property type="term" value="F:kinase activity"/>
    <property type="evidence" value="ECO:0007669"/>
    <property type="project" value="UniProtKB-KW"/>
</dbReference>
<evidence type="ECO:0000256" key="1">
    <source>
        <dbReference type="ARBA" id="ARBA00004496"/>
    </source>
</evidence>
<evidence type="ECO:0000256" key="3">
    <source>
        <dbReference type="ARBA" id="ARBA00022597"/>
    </source>
</evidence>
<dbReference type="InterPro" id="IPR011055">
    <property type="entry name" value="Dup_hybrid_motif"/>
</dbReference>
<evidence type="ECO:0000256" key="4">
    <source>
        <dbReference type="ARBA" id="ARBA00022679"/>
    </source>
</evidence>
<evidence type="ECO:0000256" key="5">
    <source>
        <dbReference type="ARBA" id="ARBA00022683"/>
    </source>
</evidence>
<protein>
    <submittedName>
        <fullName evidence="8">PTS system, glucose subfamily, IIA component</fullName>
    </submittedName>
</protein>
<dbReference type="Pfam" id="PF00358">
    <property type="entry name" value="PTS_EIIA_1"/>
    <property type="match status" value="1"/>
</dbReference>
<name>A0A212K445_9FIRM</name>
<evidence type="ECO:0000259" key="7">
    <source>
        <dbReference type="PROSITE" id="PS51093"/>
    </source>
</evidence>
<reference evidence="8" key="1">
    <citation type="submission" date="2016-04" db="EMBL/GenBank/DDBJ databases">
        <authorList>
            <person name="Evans L.H."/>
            <person name="Alamgir A."/>
            <person name="Owens N."/>
            <person name="Weber N.D."/>
            <person name="Virtaneva K."/>
            <person name="Barbian K."/>
            <person name="Babar A."/>
            <person name="Rosenke K."/>
        </authorList>
    </citation>
    <scope>NUCLEOTIDE SEQUENCE</scope>
    <source>
        <strain evidence="8">86</strain>
    </source>
</reference>
<dbReference type="GO" id="GO:0005737">
    <property type="term" value="C:cytoplasm"/>
    <property type="evidence" value="ECO:0007669"/>
    <property type="project" value="UniProtKB-SubCell"/>
</dbReference>
<evidence type="ECO:0000313" key="8">
    <source>
        <dbReference type="EMBL" id="SBW06489.1"/>
    </source>
</evidence>
<dbReference type="PANTHER" id="PTHR45008:SF1">
    <property type="entry name" value="PTS SYSTEM GLUCOSE-SPECIFIC EIIA COMPONENT"/>
    <property type="match status" value="1"/>
</dbReference>
<evidence type="ECO:0000256" key="2">
    <source>
        <dbReference type="ARBA" id="ARBA00022448"/>
    </source>
</evidence>
<dbReference type="SUPFAM" id="SSF51261">
    <property type="entry name" value="Duplicated hybrid motif"/>
    <property type="match status" value="1"/>
</dbReference>
<organism evidence="8">
    <name type="scientific">uncultured Eubacteriales bacterium</name>
    <dbReference type="NCBI Taxonomy" id="172733"/>
    <lineage>
        <taxon>Bacteria</taxon>
        <taxon>Bacillati</taxon>
        <taxon>Bacillota</taxon>
        <taxon>Clostridia</taxon>
        <taxon>Eubacteriales</taxon>
        <taxon>environmental samples</taxon>
    </lineage>
</organism>
<keyword evidence="6" id="KW-0418">Kinase</keyword>